<comment type="caution">
    <text evidence="3">The sequence shown here is derived from an EMBL/GenBank/DDBJ whole genome shotgun (WGS) entry which is preliminary data.</text>
</comment>
<evidence type="ECO:0000256" key="1">
    <source>
        <dbReference type="SAM" id="MobiDB-lite"/>
    </source>
</evidence>
<evidence type="ECO:0008006" key="5">
    <source>
        <dbReference type="Google" id="ProtNLM"/>
    </source>
</evidence>
<feature type="chain" id="PRO_5018555313" description="Secreted protein" evidence="2">
    <location>
        <begin position="16"/>
        <end position="88"/>
    </location>
</feature>
<protein>
    <recommendedName>
        <fullName evidence="5">Secreted protein</fullName>
    </recommendedName>
</protein>
<feature type="signal peptide" evidence="2">
    <location>
        <begin position="1"/>
        <end position="15"/>
    </location>
</feature>
<feature type="region of interest" description="Disordered" evidence="1">
    <location>
        <begin position="31"/>
        <end position="88"/>
    </location>
</feature>
<feature type="compositionally biased region" description="Low complexity" evidence="1">
    <location>
        <begin position="65"/>
        <end position="79"/>
    </location>
</feature>
<proteinExistence type="predicted"/>
<accession>A0A3S5ARV6</accession>
<organism evidence="3 4">
    <name type="scientific">Protopolystoma xenopodis</name>
    <dbReference type="NCBI Taxonomy" id="117903"/>
    <lineage>
        <taxon>Eukaryota</taxon>
        <taxon>Metazoa</taxon>
        <taxon>Spiralia</taxon>
        <taxon>Lophotrochozoa</taxon>
        <taxon>Platyhelminthes</taxon>
        <taxon>Monogenea</taxon>
        <taxon>Polyopisthocotylea</taxon>
        <taxon>Polystomatidea</taxon>
        <taxon>Polystomatidae</taxon>
        <taxon>Protopolystoma</taxon>
    </lineage>
</organism>
<gene>
    <name evidence="3" type="ORF">PXEA_LOCUS37167</name>
</gene>
<dbReference type="AlphaFoldDB" id="A0A3S5ARV6"/>
<keyword evidence="2" id="KW-0732">Signal</keyword>
<feature type="non-terminal residue" evidence="3">
    <location>
        <position position="88"/>
    </location>
</feature>
<evidence type="ECO:0000313" key="3">
    <source>
        <dbReference type="EMBL" id="VEL43727.1"/>
    </source>
</evidence>
<keyword evidence="4" id="KW-1185">Reference proteome</keyword>
<dbReference type="Proteomes" id="UP000784294">
    <property type="component" value="Unassembled WGS sequence"/>
</dbReference>
<dbReference type="EMBL" id="CAAALY010284451">
    <property type="protein sequence ID" value="VEL43727.1"/>
    <property type="molecule type" value="Genomic_DNA"/>
</dbReference>
<feature type="compositionally biased region" description="Polar residues" evidence="1">
    <location>
        <begin position="50"/>
        <end position="62"/>
    </location>
</feature>
<reference evidence="3" key="1">
    <citation type="submission" date="2018-11" db="EMBL/GenBank/DDBJ databases">
        <authorList>
            <consortium name="Pathogen Informatics"/>
        </authorList>
    </citation>
    <scope>NUCLEOTIDE SEQUENCE</scope>
</reference>
<sequence length="88" mass="9298">MHFFLFFGFLRAAYALISCPQTLACIDVLPRTPPSGAGSNDSRSCRLTLAASTGRQPPTLTGSHRPPLSVSLPSWRSSPSPSPSPSPS</sequence>
<evidence type="ECO:0000256" key="2">
    <source>
        <dbReference type="SAM" id="SignalP"/>
    </source>
</evidence>
<name>A0A3S5ARV6_9PLAT</name>
<evidence type="ECO:0000313" key="4">
    <source>
        <dbReference type="Proteomes" id="UP000784294"/>
    </source>
</evidence>